<feature type="domain" description="DOP1 N-terminal" evidence="7">
    <location>
        <begin position="3"/>
        <end position="31"/>
    </location>
</feature>
<dbReference type="InterPro" id="IPR040314">
    <property type="entry name" value="DOP1"/>
</dbReference>
<dbReference type="GO" id="GO:0015031">
    <property type="term" value="P:protein transport"/>
    <property type="evidence" value="ECO:0007669"/>
    <property type="project" value="UniProtKB-KW"/>
</dbReference>
<evidence type="ECO:0000313" key="9">
    <source>
        <dbReference type="EMBL" id="KFM72926.1"/>
    </source>
</evidence>
<keyword evidence="4" id="KW-0333">Golgi apparatus</keyword>
<evidence type="ECO:0000256" key="2">
    <source>
        <dbReference type="ARBA" id="ARBA00022448"/>
    </source>
</evidence>
<organism evidence="9 10">
    <name type="scientific">Stegodyphus mimosarum</name>
    <name type="common">African social velvet spider</name>
    <dbReference type="NCBI Taxonomy" id="407821"/>
    <lineage>
        <taxon>Eukaryota</taxon>
        <taxon>Metazoa</taxon>
        <taxon>Ecdysozoa</taxon>
        <taxon>Arthropoda</taxon>
        <taxon>Chelicerata</taxon>
        <taxon>Arachnida</taxon>
        <taxon>Araneae</taxon>
        <taxon>Araneomorphae</taxon>
        <taxon>Entelegynae</taxon>
        <taxon>Eresoidea</taxon>
        <taxon>Eresidae</taxon>
        <taxon>Stegodyphus</taxon>
    </lineage>
</organism>
<evidence type="ECO:0000259" key="7">
    <source>
        <dbReference type="Pfam" id="PF04118"/>
    </source>
</evidence>
<dbReference type="PANTHER" id="PTHR14042:SF24">
    <property type="entry name" value="PROTEIN DOPEY-1 HOMOLOG"/>
    <property type="match status" value="1"/>
</dbReference>
<dbReference type="STRING" id="407821.A0A087U6D7"/>
<dbReference type="Pfam" id="PF24597">
    <property type="entry name" value="TPR_DOP1_M"/>
    <property type="match status" value="1"/>
</dbReference>
<keyword evidence="2" id="KW-0813">Transport</keyword>
<dbReference type="Proteomes" id="UP000054359">
    <property type="component" value="Unassembled WGS sequence"/>
</dbReference>
<keyword evidence="5" id="KW-0472">Membrane</keyword>
<evidence type="ECO:0000259" key="8">
    <source>
        <dbReference type="Pfam" id="PF24597"/>
    </source>
</evidence>
<comment type="similarity">
    <text evidence="6">Belongs to the DOP1 family.</text>
</comment>
<dbReference type="EMBL" id="KK118417">
    <property type="protein sequence ID" value="KFM72926.1"/>
    <property type="molecule type" value="Genomic_DNA"/>
</dbReference>
<dbReference type="GO" id="GO:0005768">
    <property type="term" value="C:endosome"/>
    <property type="evidence" value="ECO:0007669"/>
    <property type="project" value="TreeGrafter"/>
</dbReference>
<proteinExistence type="inferred from homology"/>
<evidence type="ECO:0000313" key="10">
    <source>
        <dbReference type="Proteomes" id="UP000054359"/>
    </source>
</evidence>
<reference evidence="9 10" key="1">
    <citation type="submission" date="2013-11" db="EMBL/GenBank/DDBJ databases">
        <title>Genome sequencing of Stegodyphus mimosarum.</title>
        <authorList>
            <person name="Bechsgaard J."/>
        </authorList>
    </citation>
    <scope>NUCLEOTIDE SEQUENCE [LARGE SCALE GENOMIC DNA]</scope>
</reference>
<dbReference type="GO" id="GO:0005829">
    <property type="term" value="C:cytosol"/>
    <property type="evidence" value="ECO:0007669"/>
    <property type="project" value="GOC"/>
</dbReference>
<dbReference type="OrthoDB" id="297643at2759"/>
<evidence type="ECO:0000256" key="3">
    <source>
        <dbReference type="ARBA" id="ARBA00022927"/>
    </source>
</evidence>
<dbReference type="GO" id="GO:0000139">
    <property type="term" value="C:Golgi membrane"/>
    <property type="evidence" value="ECO:0007669"/>
    <property type="project" value="UniProtKB-SubCell"/>
</dbReference>
<sequence length="473" mass="53830">MIQVVTSALTVVLRRDMSLNRRLFSWLMGGESHVSEDMSKSGQEKTLEKFDGDSYFKHFSKDYLLKALQVCFDNPQTVISSTSVPSNAELWCYRLLISLLDRPEISSVILDDVLIDIFRSLYLACNSPHVSNEKSGRKSQKSTKDRGELKKAANLLFATLEPSYLWEYAAKHFETSCQMSDISSDLNEDLEWVQRVGSGNPNLKELCSLVSFLLDVVSLETYLEARTEHLPRLLCHIFDVICHNCSIIPVNDISIALKLCSKLLCKMQPPLINLESDEITVNDHISENIEPCYYGEDMYNSSNTFSTEEIAKNIFEISDKYSHISKEGSESSQGNDAVQGNIRSIITLCVEKYQLLFITFLKEKMILNISKFTSRYQSLLLPKQEGKEQREKHLNRLLHASLKIRCDGLTSDEIAAVKKDILERTSKPVEFTGDALQDISSDVAVCNCFERLCNLFIELLTFPTFYTNSKNLY</sequence>
<evidence type="ECO:0000256" key="1">
    <source>
        <dbReference type="ARBA" id="ARBA00004395"/>
    </source>
</evidence>
<dbReference type="InterPro" id="IPR056458">
    <property type="entry name" value="TPR_DOP1_M"/>
</dbReference>
<dbReference type="GO" id="GO:0005802">
    <property type="term" value="C:trans-Golgi network"/>
    <property type="evidence" value="ECO:0007669"/>
    <property type="project" value="TreeGrafter"/>
</dbReference>
<gene>
    <name evidence="9" type="ORF">X975_12823</name>
</gene>
<keyword evidence="10" id="KW-1185">Reference proteome</keyword>
<comment type="subcellular location">
    <subcellularLocation>
        <location evidence="1">Golgi apparatus membrane</location>
        <topology evidence="1">Peripheral membrane protein</topology>
    </subcellularLocation>
</comment>
<keyword evidence="3" id="KW-0653">Protein transport</keyword>
<feature type="non-terminal residue" evidence="9">
    <location>
        <position position="473"/>
    </location>
</feature>
<dbReference type="InterPro" id="IPR007249">
    <property type="entry name" value="DOP1_N"/>
</dbReference>
<name>A0A087U6D7_STEMI</name>
<accession>A0A087U6D7</accession>
<dbReference type="Pfam" id="PF04118">
    <property type="entry name" value="Dopey_N"/>
    <property type="match status" value="1"/>
</dbReference>
<dbReference type="AlphaFoldDB" id="A0A087U6D7"/>
<evidence type="ECO:0000256" key="4">
    <source>
        <dbReference type="ARBA" id="ARBA00023034"/>
    </source>
</evidence>
<evidence type="ECO:0000256" key="6">
    <source>
        <dbReference type="ARBA" id="ARBA00046326"/>
    </source>
</evidence>
<feature type="domain" description="DOP1-like middle TPR" evidence="8">
    <location>
        <begin position="55"/>
        <end position="264"/>
    </location>
</feature>
<evidence type="ECO:0000256" key="5">
    <source>
        <dbReference type="ARBA" id="ARBA00023136"/>
    </source>
</evidence>
<dbReference type="PANTHER" id="PTHR14042">
    <property type="entry name" value="DOPEY-RELATED"/>
    <property type="match status" value="1"/>
</dbReference>
<protein>
    <submittedName>
        <fullName evidence="9">Protein dopey-1</fullName>
    </submittedName>
</protein>
<dbReference type="GO" id="GO:0006895">
    <property type="term" value="P:Golgi to endosome transport"/>
    <property type="evidence" value="ECO:0007669"/>
    <property type="project" value="InterPro"/>
</dbReference>